<evidence type="ECO:0000256" key="2">
    <source>
        <dbReference type="SAM" id="Phobius"/>
    </source>
</evidence>
<dbReference type="AlphaFoldDB" id="A0AAD6VNH8"/>
<sequence>MQFKRSRRSIDRVSSLAACQITGRAVTSHVYATHKKMATNELQSIYTSASSMGLPLHTVRLVVLAAVSLFGLVALAMGGALAGAAGPTVVGDTDIAPYASLAIATGVLTLVTLLPMIVLEIIRPGGPTSMIIVEIAWLSILAILWLATGAETAAVLQAVSDFGLGFGGICDSDDDLSDLIGSSAASQISAGCGETKAIAAFGFLNWLLLTFYVVVILIFGIMASSRKQAGVWTSSVSGMQSGAGPAEKNSVPRSYAAYPPVVEPQSTGTGGTVQAGTVHSHV</sequence>
<keyword evidence="4" id="KW-1185">Reference proteome</keyword>
<dbReference type="Proteomes" id="UP001219525">
    <property type="component" value="Unassembled WGS sequence"/>
</dbReference>
<dbReference type="GO" id="GO:0016020">
    <property type="term" value="C:membrane"/>
    <property type="evidence" value="ECO:0007669"/>
    <property type="project" value="UniProtKB-SubCell"/>
</dbReference>
<feature type="transmembrane region" description="Helical" evidence="2">
    <location>
        <begin position="61"/>
        <end position="83"/>
    </location>
</feature>
<evidence type="ECO:0000256" key="1">
    <source>
        <dbReference type="SAM" id="MobiDB-lite"/>
    </source>
</evidence>
<feature type="transmembrane region" description="Helical" evidence="2">
    <location>
        <begin position="203"/>
        <end position="223"/>
    </location>
</feature>
<reference evidence="3" key="1">
    <citation type="submission" date="2023-03" db="EMBL/GenBank/DDBJ databases">
        <title>Massive genome expansion in bonnet fungi (Mycena s.s.) driven by repeated elements and novel gene families across ecological guilds.</title>
        <authorList>
            <consortium name="Lawrence Berkeley National Laboratory"/>
            <person name="Harder C.B."/>
            <person name="Miyauchi S."/>
            <person name="Viragh M."/>
            <person name="Kuo A."/>
            <person name="Thoen E."/>
            <person name="Andreopoulos B."/>
            <person name="Lu D."/>
            <person name="Skrede I."/>
            <person name="Drula E."/>
            <person name="Henrissat B."/>
            <person name="Morin E."/>
            <person name="Kohler A."/>
            <person name="Barry K."/>
            <person name="LaButti K."/>
            <person name="Morin E."/>
            <person name="Salamov A."/>
            <person name="Lipzen A."/>
            <person name="Mereny Z."/>
            <person name="Hegedus B."/>
            <person name="Baldrian P."/>
            <person name="Stursova M."/>
            <person name="Weitz H."/>
            <person name="Taylor A."/>
            <person name="Grigoriev I.V."/>
            <person name="Nagy L.G."/>
            <person name="Martin F."/>
            <person name="Kauserud H."/>
        </authorList>
    </citation>
    <scope>NUCLEOTIDE SEQUENCE</scope>
    <source>
        <strain evidence="3">9144</strain>
    </source>
</reference>
<keyword evidence="2" id="KW-0812">Transmembrane</keyword>
<organism evidence="3 4">
    <name type="scientific">Mycena pura</name>
    <dbReference type="NCBI Taxonomy" id="153505"/>
    <lineage>
        <taxon>Eukaryota</taxon>
        <taxon>Fungi</taxon>
        <taxon>Dikarya</taxon>
        <taxon>Basidiomycota</taxon>
        <taxon>Agaricomycotina</taxon>
        <taxon>Agaricomycetes</taxon>
        <taxon>Agaricomycetidae</taxon>
        <taxon>Agaricales</taxon>
        <taxon>Marasmiineae</taxon>
        <taxon>Mycenaceae</taxon>
        <taxon>Mycena</taxon>
    </lineage>
</organism>
<keyword evidence="2" id="KW-1133">Transmembrane helix</keyword>
<protein>
    <recommendedName>
        <fullName evidence="5">MARVEL domain-containing protein</fullName>
    </recommendedName>
</protein>
<feature type="region of interest" description="Disordered" evidence="1">
    <location>
        <begin position="261"/>
        <end position="282"/>
    </location>
</feature>
<proteinExistence type="predicted"/>
<gene>
    <name evidence="3" type="ORF">GGX14DRAFT_443310</name>
</gene>
<evidence type="ECO:0008006" key="5">
    <source>
        <dbReference type="Google" id="ProtNLM"/>
    </source>
</evidence>
<dbReference type="EMBL" id="JARJCW010000018">
    <property type="protein sequence ID" value="KAJ7214877.1"/>
    <property type="molecule type" value="Genomic_DNA"/>
</dbReference>
<name>A0AAD6VNH8_9AGAR</name>
<accession>A0AAD6VNH8</accession>
<keyword evidence="2" id="KW-0472">Membrane</keyword>
<evidence type="ECO:0000313" key="4">
    <source>
        <dbReference type="Proteomes" id="UP001219525"/>
    </source>
</evidence>
<feature type="transmembrane region" description="Helical" evidence="2">
    <location>
        <begin position="131"/>
        <end position="148"/>
    </location>
</feature>
<comment type="caution">
    <text evidence="3">The sequence shown here is derived from an EMBL/GenBank/DDBJ whole genome shotgun (WGS) entry which is preliminary data.</text>
</comment>
<evidence type="ECO:0000313" key="3">
    <source>
        <dbReference type="EMBL" id="KAJ7214877.1"/>
    </source>
</evidence>
<feature type="transmembrane region" description="Helical" evidence="2">
    <location>
        <begin position="95"/>
        <end position="119"/>
    </location>
</feature>